<comment type="similarity">
    <text evidence="1">Belongs to the plant acyltransferase family.</text>
</comment>
<dbReference type="GO" id="GO:0016746">
    <property type="term" value="F:acyltransferase activity"/>
    <property type="evidence" value="ECO:0007669"/>
    <property type="project" value="UniProtKB-KW"/>
</dbReference>
<keyword evidence="2" id="KW-0808">Transferase</keyword>
<dbReference type="Pfam" id="PF02458">
    <property type="entry name" value="Transferase"/>
    <property type="match status" value="2"/>
</dbReference>
<dbReference type="InterPro" id="IPR023213">
    <property type="entry name" value="CAT-like_dom_sf"/>
</dbReference>
<dbReference type="EMBL" id="KK915447">
    <property type="protein sequence ID" value="KDP22272.1"/>
    <property type="molecule type" value="Genomic_DNA"/>
</dbReference>
<proteinExistence type="inferred from homology"/>
<evidence type="ECO:0000313" key="5">
    <source>
        <dbReference type="Proteomes" id="UP000027138"/>
    </source>
</evidence>
<accession>A0A067JEN2</accession>
<reference evidence="4 5" key="1">
    <citation type="journal article" date="2014" name="PLoS ONE">
        <title>Global Analysis of Gene Expression Profiles in Physic Nut (Jatropha curcas L.) Seedlings Exposed to Salt Stress.</title>
        <authorList>
            <person name="Zhang L."/>
            <person name="Zhang C."/>
            <person name="Wu P."/>
            <person name="Chen Y."/>
            <person name="Li M."/>
            <person name="Jiang H."/>
            <person name="Wu G."/>
        </authorList>
    </citation>
    <scope>NUCLEOTIDE SEQUENCE [LARGE SCALE GENOMIC DNA]</scope>
    <source>
        <strain evidence="5">cv. GZQX0401</strain>
        <tissue evidence="4">Young leaves</tissue>
    </source>
</reference>
<dbReference type="Gene3D" id="3.30.559.10">
    <property type="entry name" value="Chloramphenicol acetyltransferase-like domain"/>
    <property type="match status" value="2"/>
</dbReference>
<protein>
    <submittedName>
        <fullName evidence="4">Uncharacterized protein</fullName>
    </submittedName>
</protein>
<dbReference type="OrthoDB" id="1932220at2759"/>
<organism evidence="4 5">
    <name type="scientific">Jatropha curcas</name>
    <name type="common">Barbados nut</name>
    <dbReference type="NCBI Taxonomy" id="180498"/>
    <lineage>
        <taxon>Eukaryota</taxon>
        <taxon>Viridiplantae</taxon>
        <taxon>Streptophyta</taxon>
        <taxon>Embryophyta</taxon>
        <taxon>Tracheophyta</taxon>
        <taxon>Spermatophyta</taxon>
        <taxon>Magnoliopsida</taxon>
        <taxon>eudicotyledons</taxon>
        <taxon>Gunneridae</taxon>
        <taxon>Pentapetalae</taxon>
        <taxon>rosids</taxon>
        <taxon>fabids</taxon>
        <taxon>Malpighiales</taxon>
        <taxon>Euphorbiaceae</taxon>
        <taxon>Crotonoideae</taxon>
        <taxon>Jatropheae</taxon>
        <taxon>Jatropha</taxon>
    </lineage>
</organism>
<evidence type="ECO:0000256" key="3">
    <source>
        <dbReference type="ARBA" id="ARBA00023315"/>
    </source>
</evidence>
<name>A0A067JEN2_JATCU</name>
<keyword evidence="5" id="KW-1185">Reference proteome</keyword>
<dbReference type="PANTHER" id="PTHR31623">
    <property type="entry name" value="F21J9.9"/>
    <property type="match status" value="1"/>
</dbReference>
<dbReference type="AlphaFoldDB" id="A0A067JEN2"/>
<evidence type="ECO:0000256" key="2">
    <source>
        <dbReference type="ARBA" id="ARBA00022679"/>
    </source>
</evidence>
<evidence type="ECO:0000313" key="4">
    <source>
        <dbReference type="EMBL" id="KDP22272.1"/>
    </source>
</evidence>
<evidence type="ECO:0000256" key="1">
    <source>
        <dbReference type="ARBA" id="ARBA00009861"/>
    </source>
</evidence>
<gene>
    <name evidence="4" type="ORF">JCGZ_26103</name>
</gene>
<keyword evidence="3" id="KW-0012">Acyltransferase</keyword>
<dbReference type="Proteomes" id="UP000027138">
    <property type="component" value="Unassembled WGS sequence"/>
</dbReference>
<dbReference type="PANTHER" id="PTHR31623:SF28">
    <property type="entry name" value="BAHD ACYLTRANSFERASE"/>
    <property type="match status" value="1"/>
</dbReference>
<sequence length="316" mass="35223">MEVQIISKEIIKPSSSTPQNLKTYNLSLPDQLAPPVYIPIILFHSPALENGYKISDHLKKSFSETLTHFYPLAGRINDEFSIDCNDDGAPYVEACVNGDMSTVLVQEPGVHKLEKLLPCNPHDLSSQVILAAQINHFDCSGIAISIRIWHAIANASAVASFITSWATIASGANFDINGVIFDSTSLFPPQDLRGFSLHNFKRRSRKWAVFGTSDSGGNCGRHHLPAVMAGNGEEHVATMSVGNLRESIERKNKEYVRKIHAEGRYFEFLKKNSEELGKNPNLMKVFGFSSWCRFPFYEADFGWGKPIWVGTALKLY</sequence>